<protein>
    <submittedName>
        <fullName evidence="1">Uncharacterized protein</fullName>
    </submittedName>
</protein>
<dbReference type="EMBL" id="SKCS01000337">
    <property type="protein sequence ID" value="TNN10823.1"/>
    <property type="molecule type" value="Genomic_DNA"/>
</dbReference>
<feature type="non-terminal residue" evidence="1">
    <location>
        <position position="1"/>
    </location>
</feature>
<gene>
    <name evidence="1" type="ORF">EWB00_005065</name>
</gene>
<accession>A0A4Z2D2S7</accession>
<proteinExistence type="predicted"/>
<evidence type="ECO:0000313" key="2">
    <source>
        <dbReference type="Proteomes" id="UP000311919"/>
    </source>
</evidence>
<reference evidence="1 2" key="1">
    <citation type="submission" date="2019-03" db="EMBL/GenBank/DDBJ databases">
        <title>An improved genome assembly of the fluke Schistosoma japonicum.</title>
        <authorList>
            <person name="Hu W."/>
            <person name="Luo F."/>
            <person name="Yin M."/>
            <person name="Mo X."/>
            <person name="Sun C."/>
            <person name="Wu Q."/>
            <person name="Zhu B."/>
            <person name="Xiang M."/>
            <person name="Wang J."/>
            <person name="Wang Y."/>
            <person name="Zhang T."/>
            <person name="Xu B."/>
            <person name="Zheng H."/>
            <person name="Feng Z."/>
        </authorList>
    </citation>
    <scope>NUCLEOTIDE SEQUENCE [LARGE SCALE GENOMIC DNA]</scope>
    <source>
        <strain evidence="1">HuSjv2</strain>
        <tissue evidence="1">Worms</tissue>
    </source>
</reference>
<sequence length="140" mass="16454">KINEKLERQNGTINEYVDCKINNINANHGLTIRFFFLKGLISKMRIIYGEYVTDEDEENWTICIMYHEEECKKNAIEYHIDNCYELAYPYPNGMAALDSALLGRQAAVMESNSRFFEYLATLHIYRKLIASNNTREVHMQ</sequence>
<organism evidence="1 2">
    <name type="scientific">Schistosoma japonicum</name>
    <name type="common">Blood fluke</name>
    <dbReference type="NCBI Taxonomy" id="6182"/>
    <lineage>
        <taxon>Eukaryota</taxon>
        <taxon>Metazoa</taxon>
        <taxon>Spiralia</taxon>
        <taxon>Lophotrochozoa</taxon>
        <taxon>Platyhelminthes</taxon>
        <taxon>Trematoda</taxon>
        <taxon>Digenea</taxon>
        <taxon>Strigeidida</taxon>
        <taxon>Schistosomatoidea</taxon>
        <taxon>Schistosomatidae</taxon>
        <taxon>Schistosoma</taxon>
    </lineage>
</organism>
<evidence type="ECO:0000313" key="1">
    <source>
        <dbReference type="EMBL" id="TNN10823.1"/>
    </source>
</evidence>
<comment type="caution">
    <text evidence="1">The sequence shown here is derived from an EMBL/GenBank/DDBJ whole genome shotgun (WGS) entry which is preliminary data.</text>
</comment>
<dbReference type="AlphaFoldDB" id="A0A4Z2D2S7"/>
<dbReference type="Proteomes" id="UP000311919">
    <property type="component" value="Unassembled WGS sequence"/>
</dbReference>
<name>A0A4Z2D2S7_SCHJA</name>
<keyword evidence="2" id="KW-1185">Reference proteome</keyword>